<feature type="compositionally biased region" description="Polar residues" evidence="1">
    <location>
        <begin position="1374"/>
        <end position="1384"/>
    </location>
</feature>
<dbReference type="Gene3D" id="2.30.29.30">
    <property type="entry name" value="Pleckstrin-homology domain (PH domain)/Phosphotyrosine-binding domain (PTB)"/>
    <property type="match status" value="2"/>
</dbReference>
<dbReference type="Proteomes" id="UP001208570">
    <property type="component" value="Unassembled WGS sequence"/>
</dbReference>
<feature type="region of interest" description="Disordered" evidence="1">
    <location>
        <begin position="690"/>
        <end position="720"/>
    </location>
</feature>
<dbReference type="GO" id="GO:0019901">
    <property type="term" value="F:protein kinase binding"/>
    <property type="evidence" value="ECO:0007669"/>
    <property type="project" value="InterPro"/>
</dbReference>
<feature type="compositionally biased region" description="Polar residues" evidence="1">
    <location>
        <begin position="1417"/>
        <end position="1426"/>
    </location>
</feature>
<feature type="compositionally biased region" description="Polar residues" evidence="1">
    <location>
        <begin position="701"/>
        <end position="715"/>
    </location>
</feature>
<feature type="region of interest" description="Disordered" evidence="1">
    <location>
        <begin position="1323"/>
        <end position="1436"/>
    </location>
</feature>
<feature type="region of interest" description="Disordered" evidence="1">
    <location>
        <begin position="1037"/>
        <end position="1295"/>
    </location>
</feature>
<feature type="region of interest" description="Disordered" evidence="1">
    <location>
        <begin position="904"/>
        <end position="970"/>
    </location>
</feature>
<evidence type="ECO:0000259" key="2">
    <source>
        <dbReference type="PROSITE" id="PS51064"/>
    </source>
</evidence>
<feature type="domain" description="IRS-type PTB" evidence="2">
    <location>
        <begin position="99"/>
        <end position="204"/>
    </location>
</feature>
<feature type="compositionally biased region" description="Low complexity" evidence="1">
    <location>
        <begin position="1065"/>
        <end position="1102"/>
    </location>
</feature>
<dbReference type="PANTHER" id="PTHR21636">
    <property type="entry name" value="PROTEIN DOK-7"/>
    <property type="match status" value="1"/>
</dbReference>
<feature type="compositionally biased region" description="Polar residues" evidence="1">
    <location>
        <begin position="1134"/>
        <end position="1147"/>
    </location>
</feature>
<comment type="caution">
    <text evidence="3">The sequence shown here is derived from an EMBL/GenBank/DDBJ whole genome shotgun (WGS) entry which is preliminary data.</text>
</comment>
<feature type="compositionally biased region" description="Basic and acidic residues" evidence="1">
    <location>
        <begin position="1114"/>
        <end position="1130"/>
    </location>
</feature>
<name>A0AAD9NBI4_9ANNE</name>
<dbReference type="EMBL" id="JAODUP010000120">
    <property type="protein sequence ID" value="KAK2161169.1"/>
    <property type="molecule type" value="Genomic_DNA"/>
</dbReference>
<evidence type="ECO:0000313" key="4">
    <source>
        <dbReference type="Proteomes" id="UP001208570"/>
    </source>
</evidence>
<proteinExistence type="predicted"/>
<keyword evidence="4" id="KW-1185">Reference proteome</keyword>
<dbReference type="SMART" id="SM01244">
    <property type="entry name" value="IRS"/>
    <property type="match status" value="1"/>
</dbReference>
<organism evidence="3 4">
    <name type="scientific">Paralvinella palmiformis</name>
    <dbReference type="NCBI Taxonomy" id="53620"/>
    <lineage>
        <taxon>Eukaryota</taxon>
        <taxon>Metazoa</taxon>
        <taxon>Spiralia</taxon>
        <taxon>Lophotrochozoa</taxon>
        <taxon>Annelida</taxon>
        <taxon>Polychaeta</taxon>
        <taxon>Sedentaria</taxon>
        <taxon>Canalipalpata</taxon>
        <taxon>Terebellida</taxon>
        <taxon>Terebelliformia</taxon>
        <taxon>Alvinellidae</taxon>
        <taxon>Paralvinella</taxon>
    </lineage>
</organism>
<dbReference type="Pfam" id="PF02174">
    <property type="entry name" value="IRS"/>
    <property type="match status" value="1"/>
</dbReference>
<reference evidence="3" key="1">
    <citation type="journal article" date="2023" name="Mol. Biol. Evol.">
        <title>Third-Generation Sequencing Reveals the Adaptive Role of the Epigenome in Three Deep-Sea Polychaetes.</title>
        <authorList>
            <person name="Perez M."/>
            <person name="Aroh O."/>
            <person name="Sun Y."/>
            <person name="Lan Y."/>
            <person name="Juniper S.K."/>
            <person name="Young C.R."/>
            <person name="Angers B."/>
            <person name="Qian P.Y."/>
        </authorList>
    </citation>
    <scope>NUCLEOTIDE SEQUENCE</scope>
    <source>
        <strain evidence="3">P08H-3</strain>
    </source>
</reference>
<dbReference type="PANTHER" id="PTHR21636:SF2">
    <property type="entry name" value="PROTEIN DOK-7"/>
    <property type="match status" value="1"/>
</dbReference>
<dbReference type="SUPFAM" id="SSF50729">
    <property type="entry name" value="PH domain-like"/>
    <property type="match status" value="1"/>
</dbReference>
<dbReference type="PROSITE" id="PS51064">
    <property type="entry name" value="IRS_PTB"/>
    <property type="match status" value="1"/>
</dbReference>
<feature type="compositionally biased region" description="Polar residues" evidence="1">
    <location>
        <begin position="939"/>
        <end position="951"/>
    </location>
</feature>
<protein>
    <recommendedName>
        <fullName evidence="2">IRS-type PTB domain-containing protein</fullName>
    </recommendedName>
</protein>
<evidence type="ECO:0000256" key="1">
    <source>
        <dbReference type="SAM" id="MobiDB-lite"/>
    </source>
</evidence>
<feature type="compositionally biased region" description="Low complexity" evidence="1">
    <location>
        <begin position="1176"/>
        <end position="1196"/>
    </location>
</feature>
<dbReference type="InterPro" id="IPR002404">
    <property type="entry name" value="IRS_PTB"/>
</dbReference>
<dbReference type="InterPro" id="IPR011993">
    <property type="entry name" value="PH-like_dom_sf"/>
</dbReference>
<feature type="compositionally biased region" description="Polar residues" evidence="1">
    <location>
        <begin position="904"/>
        <end position="919"/>
    </location>
</feature>
<feature type="compositionally biased region" description="Polar residues" evidence="1">
    <location>
        <begin position="1230"/>
        <end position="1253"/>
    </location>
</feature>
<evidence type="ECO:0000313" key="3">
    <source>
        <dbReference type="EMBL" id="KAK2161169.1"/>
    </source>
</evidence>
<feature type="compositionally biased region" description="Acidic residues" evidence="1">
    <location>
        <begin position="1401"/>
        <end position="1410"/>
    </location>
</feature>
<sequence length="1495" mass="162910">MLERCVMDGSELEILHLDSMSFSTDRLHISLYKSARDRYHHGQEKINIPLDNFYGIASELQLDHEQHVMAIICQKETILLAFQNSETLLAWVLTVRKQLGEEHQFEVEVIKAPPLSRLFQVHYTLYIQCTNLCLISGVPPKIQASWLLCDIKKFGIIENKFCFEAGKRCEKFAGLYVLLSDKLHDIYQILQSASASSRSSSCYGSRASLYSSHSIVSDLHSASLPRGAHHLDFTKCDHNHITEPRITGVHGLVRCATVSEADCKRPSGRVHVEVVAQSTPNVQHESSHSAAIVNSLRKNITGSEKTEECIEKKSPVGSSSRNCDKDCDILKSRRYSSGDIYLSKTRRHWQSSHARSQKGAFGATAAALQQIRASSQESSESQRSHSQIDVTDFCAKVQRTLDILSPKLSKPGDWKGIGVQSTDSVQTGSSSCGLDLESHGQSSQGYTSNSSLNLSEILQSCSLFSSEDKLSEAVSDTAADVKYLKSLSSGSSSTSTRELFETPTVSCSIGSFGDVDAGRNLRCRHTRHARKQRRCRNCYLSNSVANLSATSLASPTRDNPVVLHSFSWTQLNRCPSDASLNDAGCSRLMPCDGEACPIRTNGSINAPLKNMQRISSNGHVINGVSSTPDTNPLQPLRYIDLSQYDGIDDGYIDCLRKDAGVTCSPRKEHVEYQNIPSAKKKADVIRKPACGPLPSRKEANMHSTGARSSTSNSIHASLRRPQHKGTLRAYFGWDKQELEQIDDKLAGEYVCLKEDQITPFIPPRPARMPKSSSLENILEREPASLTDSNKYLHTANVLQNKPGCDLSAVVPTRLAAYSKADLLQALSQSKHITDNKLADSLEKLARSSQDPDCLGFSSKNDISPTSKSSLKEAIYMVMASSAAKVEDNAVFCAVELPEKAANGTTLGKARSNSKGSSGSVLPGDDEGYLDMSLGRSPKKQTSGQSIKNNPSPGMLMGKGQVKTSMQHSKSVEDQLDMPYIDMKMKQHQSSADYLVMSPGRTSLSTDNMVLAYQVNNRQADPAVYTRSSTKPFENLIQHKSYTEHKPKDLDDTESVDSGSRLAENSSIGGDKSSSGDDSSSQKSGKSGRKSGSSGKTVSKSPGLFSRLMKRNSIKNKEKSEKAKTNKEKCKLKTSHSSQEFRMLATSQKLKEKRLSMQQGIPIPTQSSSYYNDLAGSVESDSASQSSRSMASSQHSDSPAESGLAMSDWKLGCAVSAPTTQHGMPTKEISRSSSLKVTRLSGQEEYSSCPSDVTQGAMPPALPPKTYRKLVHGKGMLPPTAAPVVRRHSSEDQPTVSANVSYADAALSRYSNIYTNSSVFELQHNGKQHGPDVQEMFASGVHDNGTTSEERPPPLPEKTSKGSKKSLVAIAEMSTMETVPEGSNSAERDNDSSGPTSLAVIDTDDDDDVFLDDAASTPLKSGRNSSKVLPPSEPAVRRRKNPNLTVAIPGTSTECEGHHRGRTAECRHDGSIQGRLFIFLSPSLTHGVPYSAMLVP</sequence>
<accession>A0AAD9NBI4</accession>
<dbReference type="GO" id="GO:0007528">
    <property type="term" value="P:neuromuscular junction development"/>
    <property type="evidence" value="ECO:0007669"/>
    <property type="project" value="TreeGrafter"/>
</dbReference>
<gene>
    <name evidence="3" type="ORF">LSH36_120g03053</name>
</gene>
<dbReference type="InterPro" id="IPR037746">
    <property type="entry name" value="Dok-7"/>
</dbReference>
<feature type="compositionally biased region" description="Polar residues" evidence="1">
    <location>
        <begin position="1155"/>
        <end position="1170"/>
    </location>
</feature>
<feature type="compositionally biased region" description="Basic and acidic residues" evidence="1">
    <location>
        <begin position="1040"/>
        <end position="1049"/>
    </location>
</feature>